<feature type="compositionally biased region" description="Polar residues" evidence="1">
    <location>
        <begin position="662"/>
        <end position="699"/>
    </location>
</feature>
<name>A0A9Q9DT69_CURCL</name>
<feature type="compositionally biased region" description="Polar residues" evidence="1">
    <location>
        <begin position="813"/>
        <end position="845"/>
    </location>
</feature>
<organism evidence="2 3">
    <name type="scientific">Curvularia clavata</name>
    <dbReference type="NCBI Taxonomy" id="95742"/>
    <lineage>
        <taxon>Eukaryota</taxon>
        <taxon>Fungi</taxon>
        <taxon>Dikarya</taxon>
        <taxon>Ascomycota</taxon>
        <taxon>Pezizomycotina</taxon>
        <taxon>Dothideomycetes</taxon>
        <taxon>Pleosporomycetidae</taxon>
        <taxon>Pleosporales</taxon>
        <taxon>Pleosporineae</taxon>
        <taxon>Pleosporaceae</taxon>
        <taxon>Curvularia</taxon>
    </lineage>
</organism>
<feature type="compositionally biased region" description="Basic residues" evidence="1">
    <location>
        <begin position="465"/>
        <end position="478"/>
    </location>
</feature>
<feature type="compositionally biased region" description="Basic and acidic residues" evidence="1">
    <location>
        <begin position="38"/>
        <end position="52"/>
    </location>
</feature>
<feature type="compositionally biased region" description="Polar residues" evidence="1">
    <location>
        <begin position="482"/>
        <end position="494"/>
    </location>
</feature>
<feature type="compositionally biased region" description="Basic and acidic residues" evidence="1">
    <location>
        <begin position="365"/>
        <end position="389"/>
    </location>
</feature>
<feature type="compositionally biased region" description="Low complexity" evidence="1">
    <location>
        <begin position="446"/>
        <end position="460"/>
    </location>
</feature>
<feature type="compositionally biased region" description="Low complexity" evidence="1">
    <location>
        <begin position="630"/>
        <end position="642"/>
    </location>
</feature>
<protein>
    <submittedName>
        <fullName evidence="2">Uncharacterized protein</fullName>
    </submittedName>
</protein>
<feature type="region of interest" description="Disordered" evidence="1">
    <location>
        <begin position="419"/>
        <end position="704"/>
    </location>
</feature>
<sequence>MTVTNNDNAVSVSNKGYGRARDWLQQHLHKVVSRKTLRHSEEDPHIQRKASLERPSTAPAVGNASTLDDLSLKPTAPIDTKQSLSRPLILPPVRPLRPDSSVIRDVTAWLEASTITPSTPLMSGVSYWKEAADLGLKDSAVAQHAVPLSVASRAARPPKEVKQQTRHFRRSAIKAQVRMPLLLRTKAQHPKVLGRNRTNRQSTSMPPLATSYESVREGVAPVLMKQAQRSLTSLMPPSSRHTLMHRGASIVDQLPQERPPSRLNTAIGTRVDSTESEPQRRTNRLLHMARGADDTRPSTAAAGLFREGSMGDMSDAPTYSTGPPPPSYRSRPDSVLTTSSFGCVDGMNPAQRQISQQRAALQQGRTDDMRGRSQTKDRLRGYHDDKLPWNKQSHDYVYKDIKEAYLRNTHRFRVGFFTSPAPAQSDVSMASDDESHSRSKRPAPMQRQSSSQSHISQSPSEGGHHRATHHKAQRHHVVGQRVQRNASFGKNLNKLTKAEKQAHQGAEHGGRNHRRSQSGNSVSAPSSPHARPGFKRHASSGAIVRANQAQAQANLRRNHSSGHLPPRQGHGKHAVKFKADHAASRRALATPNRSRQSSPEPGAGVHFDLADEEDEDGDEAGWTEESASQSPTTTRSNTRSNSVILDAQHRAAEINMERNRGEPSQQAGTSRELSNQAVQTLSDRTRSSTQINGGSSYQHSRPPDADMITSRLLQRSASHHVPPKTTSVAATVVSSSDRHNLLSHTAGSVGSTLVDTSGRDLVSRFMDGDGSAGTPHDGAYMAGHGDKDSDEGGLDKSKRNKSMPSFRGGADTPSKTPQRSGTTTPTNLPPSRTQQKLMLQRASSNVEPQKLVPVTLPRTGGPTYLQTSIQYNANGEGRLDPRLLQQFNHVAVEYNVVRRYRNPLADALGRISQMPGVTVKRQTGKLQKANGGGTGTNSLSTSFNDGAAETEGGSSGRRSRVSFEKAVVNSRTEAEFEGRQSFESEHARSRNEAEEMCRRLWESAEVVEAD</sequence>
<dbReference type="VEuPathDB" id="FungiDB:yc1106_06767"/>
<feature type="region of interest" description="Disordered" evidence="1">
    <location>
        <begin position="251"/>
        <end position="281"/>
    </location>
</feature>
<gene>
    <name evidence="2" type="ORF">yc1106_06767</name>
</gene>
<feature type="region of interest" description="Disordered" evidence="1">
    <location>
        <begin position="974"/>
        <end position="993"/>
    </location>
</feature>
<evidence type="ECO:0000313" key="2">
    <source>
        <dbReference type="EMBL" id="USP79493.1"/>
    </source>
</evidence>
<dbReference type="PANTHER" id="PTHR22794:SF2">
    <property type="entry name" value="THAP DOMAIN-CONTAINING PROTEIN 11"/>
    <property type="match status" value="1"/>
</dbReference>
<feature type="compositionally biased region" description="Polar residues" evidence="1">
    <location>
        <begin position="517"/>
        <end position="526"/>
    </location>
</feature>
<proteinExistence type="predicted"/>
<feature type="region of interest" description="Disordered" evidence="1">
    <location>
        <begin position="922"/>
        <end position="962"/>
    </location>
</feature>
<feature type="region of interest" description="Disordered" evidence="1">
    <location>
        <begin position="34"/>
        <end position="78"/>
    </location>
</feature>
<evidence type="ECO:0000313" key="3">
    <source>
        <dbReference type="Proteomes" id="UP001056012"/>
    </source>
</evidence>
<dbReference type="PANTHER" id="PTHR22794">
    <property type="entry name" value="THAP DOMAIN PROTEIN 11"/>
    <property type="match status" value="1"/>
</dbReference>
<feature type="compositionally biased region" description="Basic and acidic residues" evidence="1">
    <location>
        <begin position="496"/>
        <end position="510"/>
    </location>
</feature>
<evidence type="ECO:0000256" key="1">
    <source>
        <dbReference type="SAM" id="MobiDB-lite"/>
    </source>
</evidence>
<feature type="compositionally biased region" description="Basic and acidic residues" evidence="1">
    <location>
        <begin position="647"/>
        <end position="661"/>
    </location>
</feature>
<dbReference type="AlphaFoldDB" id="A0A9Q9DT69"/>
<feature type="region of interest" description="Disordered" evidence="1">
    <location>
        <begin position="307"/>
        <end position="389"/>
    </location>
</feature>
<accession>A0A9Q9DT69</accession>
<dbReference type="GO" id="GO:0031931">
    <property type="term" value="C:TORC1 complex"/>
    <property type="evidence" value="ECO:0007669"/>
    <property type="project" value="TreeGrafter"/>
</dbReference>
<reference evidence="2" key="1">
    <citation type="submission" date="2021-12" db="EMBL/GenBank/DDBJ databases">
        <title>Curvularia clavata genome.</title>
        <authorList>
            <person name="Cao Y."/>
        </authorList>
    </citation>
    <scope>NUCLEOTIDE SEQUENCE</scope>
    <source>
        <strain evidence="2">Yc1106</strain>
    </source>
</reference>
<keyword evidence="3" id="KW-1185">Reference proteome</keyword>
<dbReference type="GO" id="GO:0000329">
    <property type="term" value="C:fungal-type vacuole membrane"/>
    <property type="evidence" value="ECO:0007669"/>
    <property type="project" value="TreeGrafter"/>
</dbReference>
<feature type="compositionally biased region" description="Low complexity" evidence="1">
    <location>
        <begin position="545"/>
        <end position="555"/>
    </location>
</feature>
<feature type="compositionally biased region" description="Acidic residues" evidence="1">
    <location>
        <begin position="610"/>
        <end position="622"/>
    </location>
</feature>
<dbReference type="Proteomes" id="UP001056012">
    <property type="component" value="Chromosome 5"/>
</dbReference>
<feature type="region of interest" description="Disordered" evidence="1">
    <location>
        <begin position="765"/>
        <end position="845"/>
    </location>
</feature>
<feature type="compositionally biased region" description="Polar residues" evidence="1">
    <location>
        <begin position="350"/>
        <end position="364"/>
    </location>
</feature>
<dbReference type="EMBL" id="CP089278">
    <property type="protein sequence ID" value="USP79493.1"/>
    <property type="molecule type" value="Genomic_DNA"/>
</dbReference>
<dbReference type="OrthoDB" id="5430106at2759"/>